<organism evidence="5 6">
    <name type="scientific">Paenibacillus rhizosphaerae</name>
    <dbReference type="NCBI Taxonomy" id="297318"/>
    <lineage>
        <taxon>Bacteria</taxon>
        <taxon>Bacillati</taxon>
        <taxon>Bacillota</taxon>
        <taxon>Bacilli</taxon>
        <taxon>Bacillales</taxon>
        <taxon>Paenibacillaceae</taxon>
        <taxon>Paenibacillus</taxon>
    </lineage>
</organism>
<evidence type="ECO:0000256" key="2">
    <source>
        <dbReference type="ARBA" id="ARBA00022801"/>
    </source>
</evidence>
<evidence type="ECO:0000313" key="5">
    <source>
        <dbReference type="EMBL" id="OMF48807.1"/>
    </source>
</evidence>
<dbReference type="RefSeq" id="WP_076175849.1">
    <property type="nucleotide sequence ID" value="NZ_MRTP01000016.1"/>
</dbReference>
<evidence type="ECO:0000256" key="4">
    <source>
        <dbReference type="RuleBase" id="RU361192"/>
    </source>
</evidence>
<dbReference type="Proteomes" id="UP000187172">
    <property type="component" value="Unassembled WGS sequence"/>
</dbReference>
<dbReference type="STRING" id="297318.BK138_31100"/>
<name>A0A1R1EAG8_9BACL</name>
<evidence type="ECO:0000256" key="3">
    <source>
        <dbReference type="ARBA" id="ARBA00023295"/>
    </source>
</evidence>
<dbReference type="PANTHER" id="PTHR34983">
    <property type="entry name" value="ARABINOGALACTAN ENDO-BETA-1,4-GALACTANASE A"/>
    <property type="match status" value="1"/>
</dbReference>
<evidence type="ECO:0000256" key="1">
    <source>
        <dbReference type="ARBA" id="ARBA00010687"/>
    </source>
</evidence>
<keyword evidence="2 4" id="KW-0378">Hydrolase</keyword>
<dbReference type="SUPFAM" id="SSF51445">
    <property type="entry name" value="(Trans)glycosidases"/>
    <property type="match status" value="1"/>
</dbReference>
<gene>
    <name evidence="5" type="ORF">BK138_31100</name>
</gene>
<dbReference type="GO" id="GO:0045490">
    <property type="term" value="P:pectin catabolic process"/>
    <property type="evidence" value="ECO:0007669"/>
    <property type="project" value="TreeGrafter"/>
</dbReference>
<comment type="caution">
    <text evidence="5">The sequence shown here is derived from an EMBL/GenBank/DDBJ whole genome shotgun (WGS) entry which is preliminary data.</text>
</comment>
<keyword evidence="3 4" id="KW-0326">Glycosidase</keyword>
<keyword evidence="6" id="KW-1185">Reference proteome</keyword>
<protein>
    <recommendedName>
        <fullName evidence="4">Arabinogalactan endo-beta-1,4-galactanase</fullName>
        <ecNumber evidence="4">3.2.1.89</ecNumber>
    </recommendedName>
</protein>
<dbReference type="InterPro" id="IPR011683">
    <property type="entry name" value="Glyco_hydro_53"/>
</dbReference>
<comment type="similarity">
    <text evidence="1 4">Belongs to the glycosyl hydrolase 53 family.</text>
</comment>
<dbReference type="EMBL" id="MRTP01000016">
    <property type="protein sequence ID" value="OMF48807.1"/>
    <property type="molecule type" value="Genomic_DNA"/>
</dbReference>
<sequence length="348" mass="39403">MEIEKMWIKGMDVSFLDEIEQGGGTFHEGPDKVDVLELLQRSGTTSIRLRIWNDPPGGYCNLERTLIMAKRVKELGMHLLLDFHYSDKWADPANQWKPAAWEGLRGTALEQAVYDYTYEVMAVLRAGGALPDMVQIGNEITNGMLWPDAKVDPRAEAGADEEPWARLCGLLKSGASAVQAVDRSVRVMLHIDRGGDPEGSLTFFERMEEQGVPHDVIGLSYYPWWHGPLEQLERNLQDLSLRFGRDIVVVKTAYPWTFRTREGFPLIVENDEALPSAFPVSAEGQQAYLKALTDIIRRTPDGRGLGFYYWEPCWIPSHQVWSVGHANNWSNLTLFDHDGYPLPALYIP</sequence>
<comment type="catalytic activity">
    <reaction evidence="4">
        <text>The enzyme specifically hydrolyzes (1-&gt;4)-beta-D-galactosidic linkages in type I arabinogalactans.</text>
        <dbReference type="EC" id="3.2.1.89"/>
    </reaction>
</comment>
<dbReference type="AlphaFoldDB" id="A0A1R1EAG8"/>
<dbReference type="Pfam" id="PF07745">
    <property type="entry name" value="Glyco_hydro_53"/>
    <property type="match status" value="1"/>
</dbReference>
<dbReference type="PANTHER" id="PTHR34983:SF2">
    <property type="entry name" value="ENDO-BETA-1,4-GALACTANASE"/>
    <property type="match status" value="1"/>
</dbReference>
<evidence type="ECO:0000313" key="6">
    <source>
        <dbReference type="Proteomes" id="UP000187172"/>
    </source>
</evidence>
<reference evidence="5 6" key="1">
    <citation type="submission" date="2016-11" db="EMBL/GenBank/DDBJ databases">
        <title>Paenibacillus species isolates.</title>
        <authorList>
            <person name="Beno S.M."/>
        </authorList>
    </citation>
    <scope>NUCLEOTIDE SEQUENCE [LARGE SCALE GENOMIC DNA]</scope>
    <source>
        <strain evidence="5 6">FSL R5-0378</strain>
    </source>
</reference>
<dbReference type="GO" id="GO:0031218">
    <property type="term" value="F:arabinogalactan endo-1,4-beta-galactosidase activity"/>
    <property type="evidence" value="ECO:0007669"/>
    <property type="project" value="UniProtKB-EC"/>
</dbReference>
<dbReference type="GO" id="GO:0015926">
    <property type="term" value="F:glucosidase activity"/>
    <property type="evidence" value="ECO:0007669"/>
    <property type="project" value="InterPro"/>
</dbReference>
<dbReference type="InterPro" id="IPR017853">
    <property type="entry name" value="GH"/>
</dbReference>
<proteinExistence type="inferred from homology"/>
<dbReference type="Gene3D" id="3.20.20.80">
    <property type="entry name" value="Glycosidases"/>
    <property type="match status" value="1"/>
</dbReference>
<accession>A0A1R1EAG8</accession>
<dbReference type="EC" id="3.2.1.89" evidence="4"/>